<reference evidence="1 2" key="1">
    <citation type="submission" date="2016-10" db="EMBL/GenBank/DDBJ databases">
        <title>Lutibacter sp. LPB0138, isolated from marine gastropod.</title>
        <authorList>
            <person name="Kim E."/>
            <person name="Yi H."/>
        </authorList>
    </citation>
    <scope>NUCLEOTIDE SEQUENCE [LARGE SCALE GENOMIC DNA]</scope>
    <source>
        <strain evidence="1 2">LPB0138</strain>
    </source>
</reference>
<dbReference type="RefSeq" id="WP_070236446.1">
    <property type="nucleotide sequence ID" value="NZ_CP017478.1"/>
</dbReference>
<dbReference type="EMBL" id="CP017478">
    <property type="protein sequence ID" value="AOW20308.1"/>
    <property type="molecule type" value="Genomic_DNA"/>
</dbReference>
<gene>
    <name evidence="1" type="ORF">LPB138_06280</name>
</gene>
<accession>A0A1D8P6W3</accession>
<dbReference type="AlphaFoldDB" id="A0A1D8P6W3"/>
<dbReference type="InterPro" id="IPR010384">
    <property type="entry name" value="MtfA_fam"/>
</dbReference>
<dbReference type="PANTHER" id="PTHR30164:SF2">
    <property type="entry name" value="PROTEIN MTFA"/>
    <property type="match status" value="1"/>
</dbReference>
<proteinExistence type="predicted"/>
<dbReference type="STRING" id="1850246.LPB138_06280"/>
<name>A0A1D8P6W3_9FLAO</name>
<dbReference type="GO" id="GO:0005829">
    <property type="term" value="C:cytosol"/>
    <property type="evidence" value="ECO:0007669"/>
    <property type="project" value="TreeGrafter"/>
</dbReference>
<keyword evidence="2" id="KW-1185">Reference proteome</keyword>
<evidence type="ECO:0000313" key="1">
    <source>
        <dbReference type="EMBL" id="AOW20308.1"/>
    </source>
</evidence>
<dbReference type="Pfam" id="PF02810">
    <property type="entry name" value="SEC-C"/>
    <property type="match status" value="1"/>
</dbReference>
<sequence>MIIIALLIIVFITIYFFNFYNKKEAWTEPTTLFPMKWRILLEKNVNFYNSLSIDEKKYFEFEIQEFLANHKITGIDVNVDITDKLLVASSAVIPIFKFPDWKYTNLDEVLIYSDSFNENFETKGENRKILGMVGTGFMNGTMILSKPALHHGFSNQSDKKNTAIHEFIHLIDKMDGVIDGIPKVLLENQYSIPWFDLIDKKIDEIYKKRSDINPYGGTSRVEFFAVIGEYFFERPKLLSRKHPELYEILEQIFNQSMKNKNLVKKTISIGRNSPCPCSSGLKYKKCCAVIN</sequence>
<dbReference type="KEGG" id="lul:LPB138_06280"/>
<dbReference type="GO" id="GO:0008237">
    <property type="term" value="F:metallopeptidase activity"/>
    <property type="evidence" value="ECO:0007669"/>
    <property type="project" value="InterPro"/>
</dbReference>
<dbReference type="OrthoDB" id="9786424at2"/>
<dbReference type="SUPFAM" id="SSF55486">
    <property type="entry name" value="Metalloproteases ('zincins'), catalytic domain"/>
    <property type="match status" value="1"/>
</dbReference>
<organism evidence="1 2">
    <name type="scientific">Urechidicola croceus</name>
    <dbReference type="NCBI Taxonomy" id="1850246"/>
    <lineage>
        <taxon>Bacteria</taxon>
        <taxon>Pseudomonadati</taxon>
        <taxon>Bacteroidota</taxon>
        <taxon>Flavobacteriia</taxon>
        <taxon>Flavobacteriales</taxon>
        <taxon>Flavobacteriaceae</taxon>
        <taxon>Urechidicola</taxon>
    </lineage>
</organism>
<dbReference type="Proteomes" id="UP000176050">
    <property type="component" value="Chromosome"/>
</dbReference>
<dbReference type="Gene3D" id="1.10.472.150">
    <property type="entry name" value="Glucose-regulated metallo-peptidase M90, N-terminal domain"/>
    <property type="match status" value="1"/>
</dbReference>
<dbReference type="CDD" id="cd20169">
    <property type="entry name" value="Peptidase_M90_mtfA"/>
    <property type="match status" value="1"/>
</dbReference>
<dbReference type="InterPro" id="IPR024079">
    <property type="entry name" value="MetalloPept_cat_dom_sf"/>
</dbReference>
<dbReference type="GO" id="GO:0004177">
    <property type="term" value="F:aminopeptidase activity"/>
    <property type="evidence" value="ECO:0007669"/>
    <property type="project" value="TreeGrafter"/>
</dbReference>
<dbReference type="SUPFAM" id="SSF103642">
    <property type="entry name" value="Sec-C motif"/>
    <property type="match status" value="1"/>
</dbReference>
<dbReference type="InterPro" id="IPR042252">
    <property type="entry name" value="MtfA_N"/>
</dbReference>
<protein>
    <submittedName>
        <fullName evidence="1">Peptidase</fullName>
    </submittedName>
</protein>
<dbReference type="Gene3D" id="3.40.390.10">
    <property type="entry name" value="Collagenase (Catalytic Domain)"/>
    <property type="match status" value="1"/>
</dbReference>
<dbReference type="InterPro" id="IPR004027">
    <property type="entry name" value="SEC_C_motif"/>
</dbReference>
<dbReference type="Pfam" id="PF06167">
    <property type="entry name" value="Peptidase_M90"/>
    <property type="match status" value="1"/>
</dbReference>
<evidence type="ECO:0000313" key="2">
    <source>
        <dbReference type="Proteomes" id="UP000176050"/>
    </source>
</evidence>
<dbReference type="PANTHER" id="PTHR30164">
    <property type="entry name" value="MTFA PEPTIDASE"/>
    <property type="match status" value="1"/>
</dbReference>